<keyword evidence="2" id="KW-1185">Reference proteome</keyword>
<protein>
    <recommendedName>
        <fullName evidence="3">TerB family tellurite resistance protein</fullName>
    </recommendedName>
</protein>
<name>A0A937A0K6_9FLAO</name>
<dbReference type="Proteomes" id="UP000651057">
    <property type="component" value="Unassembled WGS sequence"/>
</dbReference>
<organism evidence="1 2">
    <name type="scientific">Aquimarina mytili</name>
    <dbReference type="NCBI Taxonomy" id="874423"/>
    <lineage>
        <taxon>Bacteria</taxon>
        <taxon>Pseudomonadati</taxon>
        <taxon>Bacteroidota</taxon>
        <taxon>Flavobacteriia</taxon>
        <taxon>Flavobacteriales</taxon>
        <taxon>Flavobacteriaceae</taxon>
        <taxon>Aquimarina</taxon>
    </lineage>
</organism>
<evidence type="ECO:0000313" key="2">
    <source>
        <dbReference type="Proteomes" id="UP000651057"/>
    </source>
</evidence>
<gene>
    <name evidence="1" type="ORF">JJQ60_04775</name>
</gene>
<dbReference type="EMBL" id="JAERQJ010000002">
    <property type="protein sequence ID" value="MBL0682820.1"/>
    <property type="molecule type" value="Genomic_DNA"/>
</dbReference>
<dbReference type="Gene3D" id="1.10.3680.10">
    <property type="entry name" value="TerB-like"/>
    <property type="match status" value="1"/>
</dbReference>
<reference evidence="1" key="1">
    <citation type="submission" date="2021-01" db="EMBL/GenBank/DDBJ databases">
        <authorList>
            <person name="Zhong Y.L."/>
        </authorList>
    </citation>
    <scope>NUCLEOTIDE SEQUENCE</scope>
    <source>
        <strain evidence="1">KCTC 23302</strain>
    </source>
</reference>
<accession>A0A937A0K6</accession>
<dbReference type="AlphaFoldDB" id="A0A937A0K6"/>
<dbReference type="SUPFAM" id="SSF158682">
    <property type="entry name" value="TerB-like"/>
    <property type="match status" value="1"/>
</dbReference>
<evidence type="ECO:0000313" key="1">
    <source>
        <dbReference type="EMBL" id="MBL0682820.1"/>
    </source>
</evidence>
<evidence type="ECO:0008006" key="3">
    <source>
        <dbReference type="Google" id="ProtNLM"/>
    </source>
</evidence>
<comment type="caution">
    <text evidence="1">The sequence shown here is derived from an EMBL/GenBank/DDBJ whole genome shotgun (WGS) entry which is preliminary data.</text>
</comment>
<proteinExistence type="predicted"/>
<dbReference type="InterPro" id="IPR029024">
    <property type="entry name" value="TerB-like"/>
</dbReference>
<sequence length="135" mass="16127">MENYTISAELKSHFLRLYKMALSDDDFDVLELNMLYHFAEERGIPKEELEKLLLNPIDHESAIPESLSERIEYLYDLSRMIWADEKITEDERNTLKKYCRKFEFLEENIEELTEYLLDCAQKGIKVEEIINQINA</sequence>